<feature type="transmembrane region" description="Helical" evidence="2">
    <location>
        <begin position="128"/>
        <end position="149"/>
    </location>
</feature>
<proteinExistence type="predicted"/>
<dbReference type="OrthoDB" id="2756298at2759"/>
<feature type="compositionally biased region" description="Low complexity" evidence="1">
    <location>
        <begin position="72"/>
        <end position="92"/>
    </location>
</feature>
<evidence type="ECO:0000313" key="3">
    <source>
        <dbReference type="EMBL" id="RPD53665.1"/>
    </source>
</evidence>
<feature type="region of interest" description="Disordered" evidence="1">
    <location>
        <begin position="72"/>
        <end position="100"/>
    </location>
</feature>
<keyword evidence="2" id="KW-0472">Membrane</keyword>
<accession>A0A5C2RT14</accession>
<evidence type="ECO:0000256" key="2">
    <source>
        <dbReference type="SAM" id="Phobius"/>
    </source>
</evidence>
<dbReference type="AlphaFoldDB" id="A0A5C2RT14"/>
<keyword evidence="4" id="KW-1185">Reference proteome</keyword>
<evidence type="ECO:0000313" key="4">
    <source>
        <dbReference type="Proteomes" id="UP000313359"/>
    </source>
</evidence>
<organism evidence="3 4">
    <name type="scientific">Lentinus tigrinus ALCF2SS1-6</name>
    <dbReference type="NCBI Taxonomy" id="1328759"/>
    <lineage>
        <taxon>Eukaryota</taxon>
        <taxon>Fungi</taxon>
        <taxon>Dikarya</taxon>
        <taxon>Basidiomycota</taxon>
        <taxon>Agaricomycotina</taxon>
        <taxon>Agaricomycetes</taxon>
        <taxon>Polyporales</taxon>
        <taxon>Polyporaceae</taxon>
        <taxon>Lentinus</taxon>
    </lineage>
</organism>
<sequence length="212" mass="22888">MASFISSKARSLFGGSSASPASPTGDLALRPFSMASSVTVVPPSPVPPSHQQESTLATLQYQQSLMADFWSGSAARAPSPPTSSSTHTTSTGSSGGRKSKWANAIMVQEAERSARMQVMPEPKTRARLFFLLGFVFPLSWLLGASLLFYTPTPHPEITSLPVHSTEERERRLAAYHKAETKWAKRCLWAWMCVMAIVPVIVVAAVLASKHGS</sequence>
<feature type="transmembrane region" description="Helical" evidence="2">
    <location>
        <begin position="187"/>
        <end position="207"/>
    </location>
</feature>
<dbReference type="EMBL" id="ML122318">
    <property type="protein sequence ID" value="RPD53665.1"/>
    <property type="molecule type" value="Genomic_DNA"/>
</dbReference>
<gene>
    <name evidence="3" type="ORF">L227DRAFT_616860</name>
</gene>
<dbReference type="Proteomes" id="UP000313359">
    <property type="component" value="Unassembled WGS sequence"/>
</dbReference>
<name>A0A5C2RT14_9APHY</name>
<protein>
    <recommendedName>
        <fullName evidence="5">Transmembrane protein</fullName>
    </recommendedName>
</protein>
<reference evidence="3" key="1">
    <citation type="journal article" date="2018" name="Genome Biol. Evol.">
        <title>Genomics and development of Lentinus tigrinus, a white-rot wood-decaying mushroom with dimorphic fruiting bodies.</title>
        <authorList>
            <person name="Wu B."/>
            <person name="Xu Z."/>
            <person name="Knudson A."/>
            <person name="Carlson A."/>
            <person name="Chen N."/>
            <person name="Kovaka S."/>
            <person name="LaButti K."/>
            <person name="Lipzen A."/>
            <person name="Pennachio C."/>
            <person name="Riley R."/>
            <person name="Schakwitz W."/>
            <person name="Umezawa K."/>
            <person name="Ohm R.A."/>
            <person name="Grigoriev I.V."/>
            <person name="Nagy L.G."/>
            <person name="Gibbons J."/>
            <person name="Hibbett D."/>
        </authorList>
    </citation>
    <scope>NUCLEOTIDE SEQUENCE [LARGE SCALE GENOMIC DNA]</scope>
    <source>
        <strain evidence="3">ALCF2SS1-6</strain>
    </source>
</reference>
<evidence type="ECO:0000256" key="1">
    <source>
        <dbReference type="SAM" id="MobiDB-lite"/>
    </source>
</evidence>
<keyword evidence="2" id="KW-1133">Transmembrane helix</keyword>
<evidence type="ECO:0008006" key="5">
    <source>
        <dbReference type="Google" id="ProtNLM"/>
    </source>
</evidence>
<keyword evidence="2" id="KW-0812">Transmembrane</keyword>